<dbReference type="Proteomes" id="UP000186594">
    <property type="component" value="Unassembled WGS sequence"/>
</dbReference>
<protein>
    <submittedName>
        <fullName evidence="2">Uncharacterized protein</fullName>
    </submittedName>
</protein>
<keyword evidence="3" id="KW-1185">Reference proteome</keyword>
<comment type="caution">
    <text evidence="2">The sequence shown here is derived from an EMBL/GenBank/DDBJ whole genome shotgun (WGS) entry which is preliminary data.</text>
</comment>
<evidence type="ECO:0000313" key="3">
    <source>
        <dbReference type="Proteomes" id="UP000186594"/>
    </source>
</evidence>
<accession>A0A1U7LUS6</accession>
<sequence>MSKTPTAGHETKRNSQPLLSSREFADWANSNPSSRIHKSLKPDIRTSSYRDLLGGNLRFVFGPMNPNDEACLERYFLENIPDTPSIQQESRLILEHLILAGMDPDGHAVNSFQNIFWPMFQIIIREYLHLLEYSNDRQWNDSNLPLLAEGQSVLTAPRPMMTLVPRLSPSAIPVLKFALRGKCLGAADNSESIIFPFFVAEMKRFGSGSTLSYPENQVFAEISKMLHLYQAAGIFNSQIFGLAAVGSTFAVYTGHLVLINPAAQPLLQFETHIRCVYREDVLKKEHTLPIGRKITEKFTEDVSLSKLCTLLVSLRSLIGEAAKHNLNLIEAKILDYNVAKKAFDVRKGEKKGQQ</sequence>
<feature type="region of interest" description="Disordered" evidence="1">
    <location>
        <begin position="1"/>
        <end position="23"/>
    </location>
</feature>
<evidence type="ECO:0000313" key="2">
    <source>
        <dbReference type="EMBL" id="OLL26379.1"/>
    </source>
</evidence>
<gene>
    <name evidence="2" type="ORF">NEOLI_003966</name>
</gene>
<dbReference type="AlphaFoldDB" id="A0A1U7LUS6"/>
<evidence type="ECO:0000256" key="1">
    <source>
        <dbReference type="SAM" id="MobiDB-lite"/>
    </source>
</evidence>
<name>A0A1U7LUS6_NEOID</name>
<reference evidence="2 3" key="1">
    <citation type="submission" date="2016-04" db="EMBL/GenBank/DDBJ databases">
        <title>Evolutionary innovation and constraint leading to complex multicellularity in the Ascomycota.</title>
        <authorList>
            <person name="Cisse O."/>
            <person name="Nguyen A."/>
            <person name="Hewitt D.A."/>
            <person name="Jedd G."/>
            <person name="Stajich J.E."/>
        </authorList>
    </citation>
    <scope>NUCLEOTIDE SEQUENCE [LARGE SCALE GENOMIC DNA]</scope>
    <source>
        <strain evidence="2 3">DAH-3</strain>
    </source>
</reference>
<dbReference type="EMBL" id="LXFE01000195">
    <property type="protein sequence ID" value="OLL26379.1"/>
    <property type="molecule type" value="Genomic_DNA"/>
</dbReference>
<proteinExistence type="predicted"/>
<organism evidence="2 3">
    <name type="scientific">Neolecta irregularis (strain DAH-3)</name>
    <dbReference type="NCBI Taxonomy" id="1198029"/>
    <lineage>
        <taxon>Eukaryota</taxon>
        <taxon>Fungi</taxon>
        <taxon>Dikarya</taxon>
        <taxon>Ascomycota</taxon>
        <taxon>Taphrinomycotina</taxon>
        <taxon>Neolectales</taxon>
        <taxon>Neolectaceae</taxon>
        <taxon>Neolecta</taxon>
    </lineage>
</organism>